<name>A0A6J5NMK8_9CAUD</name>
<protein>
    <recommendedName>
        <fullName evidence="2">SaV-like</fullName>
    </recommendedName>
</protein>
<evidence type="ECO:0008006" key="2">
    <source>
        <dbReference type="Google" id="ProtNLM"/>
    </source>
</evidence>
<organism evidence="1">
    <name type="scientific">uncultured Caudovirales phage</name>
    <dbReference type="NCBI Taxonomy" id="2100421"/>
    <lineage>
        <taxon>Viruses</taxon>
        <taxon>Duplodnaviria</taxon>
        <taxon>Heunggongvirae</taxon>
        <taxon>Uroviricota</taxon>
        <taxon>Caudoviricetes</taxon>
        <taxon>Peduoviridae</taxon>
        <taxon>Maltschvirus</taxon>
        <taxon>Maltschvirus maltsch</taxon>
    </lineage>
</organism>
<dbReference type="EMBL" id="LR796697">
    <property type="protein sequence ID" value="CAB4159982.1"/>
    <property type="molecule type" value="Genomic_DNA"/>
</dbReference>
<proteinExistence type="predicted"/>
<accession>A0A6J5NMK8</accession>
<evidence type="ECO:0000313" key="1">
    <source>
        <dbReference type="EMBL" id="CAB4159982.1"/>
    </source>
</evidence>
<sequence>MSVHTQSHYKGKDSLYKFAEDWDLNAYEFDIIKRIVRCRHKGSFQQDLEKTKDLIDIYLKEKLPNYLDITK</sequence>
<gene>
    <name evidence="1" type="ORF">UFOVP723_25</name>
</gene>
<reference evidence="1" key="1">
    <citation type="submission" date="2020-04" db="EMBL/GenBank/DDBJ databases">
        <authorList>
            <person name="Chiriac C."/>
            <person name="Salcher M."/>
            <person name="Ghai R."/>
            <person name="Kavagutti S V."/>
        </authorList>
    </citation>
    <scope>NUCLEOTIDE SEQUENCE</scope>
</reference>